<dbReference type="PANTHER" id="PTHR36473:SF1">
    <property type="entry name" value="GENE 11100-RELATED"/>
    <property type="match status" value="1"/>
</dbReference>
<organism evidence="2 3">
    <name type="scientific">Gopherus evgoodei</name>
    <name type="common">Goodes thornscrub tortoise</name>
    <dbReference type="NCBI Taxonomy" id="1825980"/>
    <lineage>
        <taxon>Eukaryota</taxon>
        <taxon>Metazoa</taxon>
        <taxon>Chordata</taxon>
        <taxon>Craniata</taxon>
        <taxon>Vertebrata</taxon>
        <taxon>Euteleostomi</taxon>
        <taxon>Archelosauria</taxon>
        <taxon>Testudinata</taxon>
        <taxon>Testudines</taxon>
        <taxon>Cryptodira</taxon>
        <taxon>Durocryptodira</taxon>
        <taxon>Testudinoidea</taxon>
        <taxon>Testudinidae</taxon>
        <taxon>Gopherus</taxon>
    </lineage>
</organism>
<dbReference type="GeneTree" id="ENSGT00940000173126"/>
<dbReference type="Ensembl" id="ENSGEVT00005010584.1">
    <property type="protein sequence ID" value="ENSGEVP00005010099.1"/>
    <property type="gene ID" value="ENSGEVG00005007158.1"/>
</dbReference>
<evidence type="ECO:0000256" key="1">
    <source>
        <dbReference type="SAM" id="SignalP"/>
    </source>
</evidence>
<feature type="signal peptide" evidence="1">
    <location>
        <begin position="1"/>
        <end position="19"/>
    </location>
</feature>
<name>A0A8C4W3C7_9SAUR</name>
<dbReference type="Proteomes" id="UP000694390">
    <property type="component" value="Chromosome 7"/>
</dbReference>
<reference evidence="2" key="3">
    <citation type="submission" date="2025-09" db="UniProtKB">
        <authorList>
            <consortium name="Ensembl"/>
        </authorList>
    </citation>
    <scope>IDENTIFICATION</scope>
</reference>
<evidence type="ECO:0000313" key="3">
    <source>
        <dbReference type="Proteomes" id="UP000694390"/>
    </source>
</evidence>
<proteinExistence type="predicted"/>
<keyword evidence="3" id="KW-1185">Reference proteome</keyword>
<feature type="chain" id="PRO_5034444533" evidence="1">
    <location>
        <begin position="20"/>
        <end position="211"/>
    </location>
</feature>
<dbReference type="AlphaFoldDB" id="A0A8C4W3C7"/>
<sequence>MLYLLHVIFLCLRWHRAVGSDSGCLEICENEKKGFMMHMKTTMGKNASVLSTNTLKNSTHGRLPKIIEELPSPRGFPKMKTWKLSQNSNLTLNESSRIIGENTVLRARQTRRHLLVTSLTAELQKHPGICCSICTLDCFILICVPHQVNDLLEKVTEKSIDLLAQKHAELQQCEFLGEERLQSSKHFQLASKRTMRMHKLKHMHFPCTCCC</sequence>
<protein>
    <submittedName>
        <fullName evidence="2">Uncharacterized protein</fullName>
    </submittedName>
</protein>
<dbReference type="InterPro" id="IPR055322">
    <property type="entry name" value="C3orf49-like"/>
</dbReference>
<evidence type="ECO:0000313" key="2">
    <source>
        <dbReference type="Ensembl" id="ENSGEVP00005010099.1"/>
    </source>
</evidence>
<dbReference type="OrthoDB" id="9042669at2759"/>
<keyword evidence="1" id="KW-0732">Signal</keyword>
<accession>A0A8C4W3C7</accession>
<dbReference type="PANTHER" id="PTHR36473">
    <property type="entry name" value="CHROMOSOME 3 OPEN READING FRAME 49"/>
    <property type="match status" value="1"/>
</dbReference>
<reference evidence="2" key="2">
    <citation type="submission" date="2025-08" db="UniProtKB">
        <authorList>
            <consortium name="Ensembl"/>
        </authorList>
    </citation>
    <scope>IDENTIFICATION</scope>
</reference>
<reference evidence="2" key="1">
    <citation type="submission" date="2019-06" db="EMBL/GenBank/DDBJ databases">
        <title>G10K-VGP Goodes thornscrub tortoise genome, primary haplotype.</title>
        <authorList>
            <person name="Murphy B."/>
            <person name="Edwards T."/>
            <person name="Rhie A."/>
            <person name="Koren S."/>
            <person name="Phillippy A."/>
            <person name="Fedrigo O."/>
            <person name="Haase B."/>
            <person name="Mountcastle J."/>
            <person name="Lewin H."/>
            <person name="Damas J."/>
            <person name="Howe K."/>
            <person name="Formenti G."/>
            <person name="Myers G."/>
            <person name="Durbin R."/>
            <person name="Jarvis E.D."/>
        </authorList>
    </citation>
    <scope>NUCLEOTIDE SEQUENCE [LARGE SCALE GENOMIC DNA]</scope>
</reference>